<dbReference type="EMBL" id="QYBB01000017">
    <property type="protein sequence ID" value="RYC31091.1"/>
    <property type="molecule type" value="Genomic_DNA"/>
</dbReference>
<keyword evidence="1" id="KW-0812">Transmembrane</keyword>
<keyword evidence="1" id="KW-0472">Membrane</keyword>
<reference evidence="2 3" key="2">
    <citation type="submission" date="2019-02" db="EMBL/GenBank/DDBJ databases">
        <title>'Lichenibacterium ramalinii' gen. nov. sp. nov., 'Lichenibacterium minor' gen. nov. sp. nov.</title>
        <authorList>
            <person name="Pankratov T."/>
        </authorList>
    </citation>
    <scope>NUCLEOTIDE SEQUENCE [LARGE SCALE GENOMIC DNA]</scope>
    <source>
        <strain evidence="2 3">RmlP026</strain>
    </source>
</reference>
<evidence type="ECO:0000313" key="3">
    <source>
        <dbReference type="Proteomes" id="UP000290759"/>
    </source>
</evidence>
<reference evidence="2 3" key="1">
    <citation type="submission" date="2018-12" db="EMBL/GenBank/DDBJ databases">
        <authorList>
            <person name="Grouzdev D.S."/>
            <person name="Krutkina M.S."/>
        </authorList>
    </citation>
    <scope>NUCLEOTIDE SEQUENCE [LARGE SCALE GENOMIC DNA]</scope>
    <source>
        <strain evidence="2 3">RmlP026</strain>
    </source>
</reference>
<feature type="transmembrane region" description="Helical" evidence="1">
    <location>
        <begin position="12"/>
        <end position="32"/>
    </location>
</feature>
<keyword evidence="1" id="KW-1133">Transmembrane helix</keyword>
<proteinExistence type="predicted"/>
<comment type="caution">
    <text evidence="2">The sequence shown here is derived from an EMBL/GenBank/DDBJ whole genome shotgun (WGS) entry which is preliminary data.</text>
</comment>
<keyword evidence="3" id="KW-1185">Reference proteome</keyword>
<evidence type="ECO:0000256" key="1">
    <source>
        <dbReference type="SAM" id="Phobius"/>
    </source>
</evidence>
<dbReference type="RefSeq" id="WP_129227771.1">
    <property type="nucleotide sequence ID" value="NZ_QYBB01000017.1"/>
</dbReference>
<organism evidence="2 3">
    <name type="scientific">Lichenibacterium minor</name>
    <dbReference type="NCBI Taxonomy" id="2316528"/>
    <lineage>
        <taxon>Bacteria</taxon>
        <taxon>Pseudomonadati</taxon>
        <taxon>Pseudomonadota</taxon>
        <taxon>Alphaproteobacteria</taxon>
        <taxon>Hyphomicrobiales</taxon>
        <taxon>Lichenihabitantaceae</taxon>
        <taxon>Lichenibacterium</taxon>
    </lineage>
</organism>
<dbReference type="OrthoDB" id="9974528at2"/>
<accession>A0A4Q2U7K7</accession>
<evidence type="ECO:0000313" key="2">
    <source>
        <dbReference type="EMBL" id="RYC31091.1"/>
    </source>
</evidence>
<gene>
    <name evidence="2" type="ORF">D3273_15380</name>
</gene>
<dbReference type="Proteomes" id="UP000290759">
    <property type="component" value="Unassembled WGS sequence"/>
</dbReference>
<name>A0A4Q2U7K7_9HYPH</name>
<sequence length="79" mass="8355">MDVEKWGAVKGILFAGLAVIAALVGGTVCFVFDQARRTHEAAVDRCHDAGGAWVASGERSYSGTCLRTPETPPWPPAKP</sequence>
<protein>
    <submittedName>
        <fullName evidence="2">Uncharacterized protein</fullName>
    </submittedName>
</protein>
<dbReference type="AlphaFoldDB" id="A0A4Q2U7K7"/>